<evidence type="ECO:0000313" key="2">
    <source>
        <dbReference type="EMBL" id="KAK7306086.1"/>
    </source>
</evidence>
<organism evidence="2 3">
    <name type="scientific">Canavalia gladiata</name>
    <name type="common">Sword bean</name>
    <name type="synonym">Dolichos gladiatus</name>
    <dbReference type="NCBI Taxonomy" id="3824"/>
    <lineage>
        <taxon>Eukaryota</taxon>
        <taxon>Viridiplantae</taxon>
        <taxon>Streptophyta</taxon>
        <taxon>Embryophyta</taxon>
        <taxon>Tracheophyta</taxon>
        <taxon>Spermatophyta</taxon>
        <taxon>Magnoliopsida</taxon>
        <taxon>eudicotyledons</taxon>
        <taxon>Gunneridae</taxon>
        <taxon>Pentapetalae</taxon>
        <taxon>rosids</taxon>
        <taxon>fabids</taxon>
        <taxon>Fabales</taxon>
        <taxon>Fabaceae</taxon>
        <taxon>Papilionoideae</taxon>
        <taxon>50 kb inversion clade</taxon>
        <taxon>NPAAA clade</taxon>
        <taxon>indigoferoid/millettioid clade</taxon>
        <taxon>Phaseoleae</taxon>
        <taxon>Canavalia</taxon>
    </lineage>
</organism>
<evidence type="ECO:0000313" key="3">
    <source>
        <dbReference type="Proteomes" id="UP001367508"/>
    </source>
</evidence>
<dbReference type="EMBL" id="JAYMYQ010000011">
    <property type="protein sequence ID" value="KAK7306086.1"/>
    <property type="molecule type" value="Genomic_DNA"/>
</dbReference>
<name>A0AAN9JX97_CANGL</name>
<feature type="region of interest" description="Disordered" evidence="1">
    <location>
        <begin position="1"/>
        <end position="63"/>
    </location>
</feature>
<keyword evidence="3" id="KW-1185">Reference proteome</keyword>
<dbReference type="Proteomes" id="UP001367508">
    <property type="component" value="Unassembled WGS sequence"/>
</dbReference>
<comment type="caution">
    <text evidence="2">The sequence shown here is derived from an EMBL/GenBank/DDBJ whole genome shotgun (WGS) entry which is preliminary data.</text>
</comment>
<proteinExistence type="predicted"/>
<dbReference type="AlphaFoldDB" id="A0AAN9JX97"/>
<accession>A0AAN9JX97</accession>
<gene>
    <name evidence="2" type="ORF">VNO77_44006</name>
</gene>
<reference evidence="2 3" key="1">
    <citation type="submission" date="2024-01" db="EMBL/GenBank/DDBJ databases">
        <title>The genomes of 5 underutilized Papilionoideae crops provide insights into root nodulation and disease resistanc.</title>
        <authorList>
            <person name="Jiang F."/>
        </authorList>
    </citation>
    <scope>NUCLEOTIDE SEQUENCE [LARGE SCALE GENOMIC DNA]</scope>
    <source>
        <strain evidence="2">LVBAO_FW01</strain>
        <tissue evidence="2">Leaves</tissue>
    </source>
</reference>
<feature type="compositionally biased region" description="Basic and acidic residues" evidence="1">
    <location>
        <begin position="32"/>
        <end position="55"/>
    </location>
</feature>
<feature type="compositionally biased region" description="Polar residues" evidence="1">
    <location>
        <begin position="1"/>
        <end position="29"/>
    </location>
</feature>
<protein>
    <submittedName>
        <fullName evidence="2">Uncharacterized protein</fullName>
    </submittedName>
</protein>
<sequence length="177" mass="19894">MCTSRAYSQVASRLNQATKPRATQLSRQSWEPPEREKDRRGKDGDRNLHFGEFSRRRGQNSTIANDFPKREEITVDSEPHKRAEQLTLIRIGYPIWDCEGTVSPFEGLANNLGPSLTCQGSVLEVDLTANSTNGSLHAWSMKWACKSRIPQSDVLKIYFMSPSVYILAKGNSVAPDH</sequence>
<evidence type="ECO:0000256" key="1">
    <source>
        <dbReference type="SAM" id="MobiDB-lite"/>
    </source>
</evidence>